<protein>
    <submittedName>
        <fullName evidence="3">Uncharacterized protein LOC121912395</fullName>
    </submittedName>
</protein>
<feature type="region of interest" description="Disordered" evidence="1">
    <location>
        <begin position="222"/>
        <end position="313"/>
    </location>
</feature>
<comment type="caution">
    <text evidence="3">The sequence shown here is derived from an EMBL/GenBank/DDBJ whole genome shotgun (WGS) entry which is preliminary data.</text>
</comment>
<proteinExistence type="predicted"/>
<sequence>MACGIHLGIFLICLVQAEHVRCLWASQAQSSKRQNGNAYVGFPQQDSGLRLGGSYLQNQFRQASTDPDSAQSSSFNMQAGYSQGPSSRDYTQGVSQPAQNSYFSVKAGKSSLLSNPNWKTSSLAQLNAQKVPKREFGLSTYIVSGTTLNSSHKKQNSPINSRTWPVQQGTQRTSQYLSSSSASVKSPRESFSFKPASSQMAAQKPSSTANAPAYYWQKQAPKDFSPRAPDQQRKIVKMQTSASAPARRVSSLRSAKAPKKPFNFSTSNEGPRYSPSQSGAGNPSLSIYQQKGSPNSRAGTSGQRFAPTKTHNIPERFGGFAIRRLGDTDQKVQNTWKPQQTYMAPTQQTYMAPTQQTYAARPQQTYAALPQQTYMAPTQQTVSYKPPVQSAHKPSKWLRVRPQHAGAERLIS</sequence>
<keyword evidence="4" id="KW-1185">Reference proteome</keyword>
<evidence type="ECO:0000256" key="2">
    <source>
        <dbReference type="SAM" id="SignalP"/>
    </source>
</evidence>
<feature type="compositionally biased region" description="Polar residues" evidence="1">
    <location>
        <begin position="263"/>
        <end position="303"/>
    </location>
</feature>
<evidence type="ECO:0000313" key="3">
    <source>
        <dbReference type="EMBL" id="CAK6961104.1"/>
    </source>
</evidence>
<feature type="signal peptide" evidence="2">
    <location>
        <begin position="1"/>
        <end position="17"/>
    </location>
</feature>
<gene>
    <name evidence="3" type="ORF">FSCOSCO3_A014105</name>
</gene>
<dbReference type="AlphaFoldDB" id="A0AAV1NNB6"/>
<feature type="compositionally biased region" description="Polar residues" evidence="1">
    <location>
        <begin position="195"/>
        <end position="208"/>
    </location>
</feature>
<keyword evidence="2" id="KW-0732">Signal</keyword>
<feature type="region of interest" description="Disordered" evidence="1">
    <location>
        <begin position="148"/>
        <end position="208"/>
    </location>
</feature>
<name>A0AAV1NNB6_SCOSC</name>
<dbReference type="EMBL" id="CAWUFR010000048">
    <property type="protein sequence ID" value="CAK6961104.1"/>
    <property type="molecule type" value="Genomic_DNA"/>
</dbReference>
<organism evidence="3 4">
    <name type="scientific">Scomber scombrus</name>
    <name type="common">Atlantic mackerel</name>
    <name type="synonym">Scomber vernalis</name>
    <dbReference type="NCBI Taxonomy" id="13677"/>
    <lineage>
        <taxon>Eukaryota</taxon>
        <taxon>Metazoa</taxon>
        <taxon>Chordata</taxon>
        <taxon>Craniata</taxon>
        <taxon>Vertebrata</taxon>
        <taxon>Euteleostomi</taxon>
        <taxon>Actinopterygii</taxon>
        <taxon>Neopterygii</taxon>
        <taxon>Teleostei</taxon>
        <taxon>Neoteleostei</taxon>
        <taxon>Acanthomorphata</taxon>
        <taxon>Pelagiaria</taxon>
        <taxon>Scombriformes</taxon>
        <taxon>Scombridae</taxon>
        <taxon>Scomber</taxon>
    </lineage>
</organism>
<feature type="region of interest" description="Disordered" evidence="1">
    <location>
        <begin position="383"/>
        <end position="412"/>
    </location>
</feature>
<dbReference type="Proteomes" id="UP001314229">
    <property type="component" value="Unassembled WGS sequence"/>
</dbReference>
<reference evidence="3 4" key="1">
    <citation type="submission" date="2024-01" db="EMBL/GenBank/DDBJ databases">
        <authorList>
            <person name="Alioto T."/>
            <person name="Alioto T."/>
            <person name="Gomez Garrido J."/>
        </authorList>
    </citation>
    <scope>NUCLEOTIDE SEQUENCE [LARGE SCALE GENOMIC DNA]</scope>
</reference>
<feature type="chain" id="PRO_5043415759" evidence="2">
    <location>
        <begin position="18"/>
        <end position="412"/>
    </location>
</feature>
<accession>A0AAV1NNB6</accession>
<feature type="compositionally biased region" description="Basic and acidic residues" evidence="1">
    <location>
        <begin position="222"/>
        <end position="233"/>
    </location>
</feature>
<feature type="region of interest" description="Disordered" evidence="1">
    <location>
        <begin position="61"/>
        <end position="95"/>
    </location>
</feature>
<evidence type="ECO:0000313" key="4">
    <source>
        <dbReference type="Proteomes" id="UP001314229"/>
    </source>
</evidence>
<feature type="compositionally biased region" description="Polar residues" evidence="1">
    <location>
        <begin position="148"/>
        <end position="184"/>
    </location>
</feature>
<evidence type="ECO:0000256" key="1">
    <source>
        <dbReference type="SAM" id="MobiDB-lite"/>
    </source>
</evidence>
<feature type="compositionally biased region" description="Basic residues" evidence="1">
    <location>
        <begin position="393"/>
        <end position="402"/>
    </location>
</feature>